<dbReference type="OrthoDB" id="4090839at2759"/>
<protein>
    <submittedName>
        <fullName evidence="2">Uncharacterized protein</fullName>
    </submittedName>
</protein>
<sequence>MWSHDYCTVCDKQCPPGTMYCSDVCRVRELNKSCEVSSSSDSVYSSLYTTTRHHSLSSPLPACEGINCTSTTCVCSAPSSPLAIPHSHHHSSRCSSSDADYFFGGSQSLFYNSSNCSSSSSPCTPELSPALTISSASPLSIQSSEYLYAGAPRHAMVPSNAKNDTTQLSPPPSPLMIPSSYYYKSSTASNGNEKTSPYKLSERGHSTASEYTNTSSNYRRWLSAV</sequence>
<keyword evidence="3" id="KW-1185">Reference proteome</keyword>
<dbReference type="EMBL" id="CABVLU010000002">
    <property type="protein sequence ID" value="VVT49238.1"/>
    <property type="molecule type" value="Genomic_DNA"/>
</dbReference>
<reference evidence="2 3" key="1">
    <citation type="submission" date="2019-09" db="EMBL/GenBank/DDBJ databases">
        <authorList>
            <person name="Brejova B."/>
        </authorList>
    </citation>
    <scope>NUCLEOTIDE SEQUENCE [LARGE SCALE GENOMIC DNA]</scope>
</reference>
<gene>
    <name evidence="2" type="ORF">SAPINGB_P002171</name>
</gene>
<proteinExistence type="predicted"/>
<evidence type="ECO:0000256" key="1">
    <source>
        <dbReference type="SAM" id="MobiDB-lite"/>
    </source>
</evidence>
<dbReference type="Proteomes" id="UP000398389">
    <property type="component" value="Unassembled WGS sequence"/>
</dbReference>
<accession>A0A5E8BI71</accession>
<feature type="region of interest" description="Disordered" evidence="1">
    <location>
        <begin position="186"/>
        <end position="212"/>
    </location>
</feature>
<evidence type="ECO:0000313" key="2">
    <source>
        <dbReference type="EMBL" id="VVT49238.1"/>
    </source>
</evidence>
<dbReference type="AlphaFoldDB" id="A0A5E8BI71"/>
<feature type="compositionally biased region" description="Polar residues" evidence="1">
    <location>
        <begin position="186"/>
        <end position="195"/>
    </location>
</feature>
<name>A0A5E8BI71_9ASCO</name>
<evidence type="ECO:0000313" key="3">
    <source>
        <dbReference type="Proteomes" id="UP000398389"/>
    </source>
</evidence>
<dbReference type="RefSeq" id="XP_031852782.1">
    <property type="nucleotide sequence ID" value="XM_031996891.1"/>
</dbReference>
<dbReference type="GeneID" id="43580991"/>
<organism evidence="2 3">
    <name type="scientific">Magnusiomyces paraingens</name>
    <dbReference type="NCBI Taxonomy" id="2606893"/>
    <lineage>
        <taxon>Eukaryota</taxon>
        <taxon>Fungi</taxon>
        <taxon>Dikarya</taxon>
        <taxon>Ascomycota</taxon>
        <taxon>Saccharomycotina</taxon>
        <taxon>Dipodascomycetes</taxon>
        <taxon>Dipodascales</taxon>
        <taxon>Dipodascaceae</taxon>
        <taxon>Magnusiomyces</taxon>
    </lineage>
</organism>